<sequence length="165" mass="18656">MVHTIQGVETIKRDVIRDLRGSVKHGLRTDEEWFISADNKIGEIYFSEVNPGIIKGWHLHTKMTLRYLCVSGRATIFLYDERFGGITFGTPMKIELAADGPHYVLLTIPPYIWNAFRAKEGSVNSAIICNIASIPHDPDEIIRTPLEALLNFPLSLGEYNKEISE</sequence>
<comment type="caution">
    <text evidence="1">The sequence shown here is derived from an EMBL/GenBank/DDBJ whole genome shotgun (WGS) entry which is preliminary data.</text>
</comment>
<dbReference type="AlphaFoldDB" id="A0A0F9SK91"/>
<dbReference type="InterPro" id="IPR011051">
    <property type="entry name" value="RmlC_Cupin_sf"/>
</dbReference>
<dbReference type="Gene3D" id="2.60.120.10">
    <property type="entry name" value="Jelly Rolls"/>
    <property type="match status" value="1"/>
</dbReference>
<accession>A0A0F9SK91</accession>
<gene>
    <name evidence="1" type="ORF">LCGC14_0508760</name>
</gene>
<evidence type="ECO:0000313" key="1">
    <source>
        <dbReference type="EMBL" id="KKN62757.1"/>
    </source>
</evidence>
<organism evidence="1">
    <name type="scientific">marine sediment metagenome</name>
    <dbReference type="NCBI Taxonomy" id="412755"/>
    <lineage>
        <taxon>unclassified sequences</taxon>
        <taxon>metagenomes</taxon>
        <taxon>ecological metagenomes</taxon>
    </lineage>
</organism>
<dbReference type="SUPFAM" id="SSF51182">
    <property type="entry name" value="RmlC-like cupins"/>
    <property type="match status" value="1"/>
</dbReference>
<protein>
    <submittedName>
        <fullName evidence="1">Uncharacterized protein</fullName>
    </submittedName>
</protein>
<dbReference type="EMBL" id="LAZR01000614">
    <property type="protein sequence ID" value="KKN62757.1"/>
    <property type="molecule type" value="Genomic_DNA"/>
</dbReference>
<reference evidence="1" key="1">
    <citation type="journal article" date="2015" name="Nature">
        <title>Complex archaea that bridge the gap between prokaryotes and eukaryotes.</title>
        <authorList>
            <person name="Spang A."/>
            <person name="Saw J.H."/>
            <person name="Jorgensen S.L."/>
            <person name="Zaremba-Niedzwiedzka K."/>
            <person name="Martijn J."/>
            <person name="Lind A.E."/>
            <person name="van Eijk R."/>
            <person name="Schleper C."/>
            <person name="Guy L."/>
            <person name="Ettema T.J."/>
        </authorList>
    </citation>
    <scope>NUCLEOTIDE SEQUENCE</scope>
</reference>
<proteinExistence type="predicted"/>
<name>A0A0F9SK91_9ZZZZ</name>
<dbReference type="InterPro" id="IPR014710">
    <property type="entry name" value="RmlC-like_jellyroll"/>
</dbReference>